<sequence length="334" mass="34964">MSASLHSLVLGYHAAAVQEVAVFPVGSWLENLAVRDDGHILVTRIDEPTLWSIDPSTGHVSLVTRFPDATSAFGITHLGKYVFAVAVGNYSLASSKSTSGTYSVYTVDFRSASGEIDAPVLVLKAASVPSASIINGLTTFDAETRTVLAADTNLGLVYKIDTTTGKSSTVLTGEAFEAPPAIPMGVNGLQYDATSSTLYFSNTGTGTLCRVPLALDGSAAGRVETLAKDLHIPDDFILLAGNALIAVNQIRSIVQLSLEKGVDRSPLVLAGGPESQDFANPTAVALSRSGARRHLYVTTGGMRDKDGTAVTGGKVLAIELPEVAYKSKVEHLDL</sequence>
<dbReference type="SUPFAM" id="SSF63829">
    <property type="entry name" value="Calcium-dependent phosphotriesterase"/>
    <property type="match status" value="1"/>
</dbReference>
<dbReference type="AlphaFoldDB" id="A0A165QH68"/>
<dbReference type="EMBL" id="KV425883">
    <property type="protein sequence ID" value="KZW03611.1"/>
    <property type="molecule type" value="Genomic_DNA"/>
</dbReference>
<proteinExistence type="predicted"/>
<dbReference type="Proteomes" id="UP000077266">
    <property type="component" value="Unassembled WGS sequence"/>
</dbReference>
<dbReference type="InterPro" id="IPR011042">
    <property type="entry name" value="6-blade_b-propeller_TolB-like"/>
</dbReference>
<organism evidence="1 2">
    <name type="scientific">Exidia glandulosa HHB12029</name>
    <dbReference type="NCBI Taxonomy" id="1314781"/>
    <lineage>
        <taxon>Eukaryota</taxon>
        <taxon>Fungi</taxon>
        <taxon>Dikarya</taxon>
        <taxon>Basidiomycota</taxon>
        <taxon>Agaricomycotina</taxon>
        <taxon>Agaricomycetes</taxon>
        <taxon>Auriculariales</taxon>
        <taxon>Exidiaceae</taxon>
        <taxon>Exidia</taxon>
    </lineage>
</organism>
<reference evidence="1 2" key="1">
    <citation type="journal article" date="2016" name="Mol. Biol. Evol.">
        <title>Comparative Genomics of Early-Diverging Mushroom-Forming Fungi Provides Insights into the Origins of Lignocellulose Decay Capabilities.</title>
        <authorList>
            <person name="Nagy L.G."/>
            <person name="Riley R."/>
            <person name="Tritt A."/>
            <person name="Adam C."/>
            <person name="Daum C."/>
            <person name="Floudas D."/>
            <person name="Sun H."/>
            <person name="Yadav J.S."/>
            <person name="Pangilinan J."/>
            <person name="Larsson K.H."/>
            <person name="Matsuura K."/>
            <person name="Barry K."/>
            <person name="Labutti K."/>
            <person name="Kuo R."/>
            <person name="Ohm R.A."/>
            <person name="Bhattacharya S.S."/>
            <person name="Shirouzu T."/>
            <person name="Yoshinaga Y."/>
            <person name="Martin F.M."/>
            <person name="Grigoriev I.V."/>
            <person name="Hibbett D.S."/>
        </authorList>
    </citation>
    <scope>NUCLEOTIDE SEQUENCE [LARGE SCALE GENOMIC DNA]</scope>
    <source>
        <strain evidence="1 2">HHB12029</strain>
    </source>
</reference>
<evidence type="ECO:0008006" key="3">
    <source>
        <dbReference type="Google" id="ProtNLM"/>
    </source>
</evidence>
<dbReference type="PANTHER" id="PTHR42060:SF1">
    <property type="entry name" value="NHL REPEAT-CONTAINING PROTEIN"/>
    <property type="match status" value="1"/>
</dbReference>
<gene>
    <name evidence="1" type="ORF">EXIGLDRAFT_721801</name>
</gene>
<keyword evidence="2" id="KW-1185">Reference proteome</keyword>
<dbReference type="InterPro" id="IPR052998">
    <property type="entry name" value="Hetero-Diels-Alderase-like"/>
</dbReference>
<dbReference type="OrthoDB" id="2896642at2759"/>
<protein>
    <recommendedName>
        <fullName evidence="3">SMP-30/Gluconolactonase/LRE-like region domain-containing protein</fullName>
    </recommendedName>
</protein>
<dbReference type="InParanoid" id="A0A165QH68"/>
<dbReference type="PANTHER" id="PTHR42060">
    <property type="entry name" value="NHL REPEAT-CONTAINING PROTEIN-RELATED"/>
    <property type="match status" value="1"/>
</dbReference>
<accession>A0A165QH68</accession>
<dbReference type="Gene3D" id="2.120.10.30">
    <property type="entry name" value="TolB, C-terminal domain"/>
    <property type="match status" value="1"/>
</dbReference>
<name>A0A165QH68_EXIGL</name>
<evidence type="ECO:0000313" key="1">
    <source>
        <dbReference type="EMBL" id="KZW03611.1"/>
    </source>
</evidence>
<evidence type="ECO:0000313" key="2">
    <source>
        <dbReference type="Proteomes" id="UP000077266"/>
    </source>
</evidence>